<dbReference type="PANTHER" id="PTHR21575:SF12">
    <property type="entry name" value="PROTEIN HID1"/>
    <property type="match status" value="1"/>
</dbReference>
<dbReference type="GO" id="GO:0016020">
    <property type="term" value="C:membrane"/>
    <property type="evidence" value="ECO:0007669"/>
    <property type="project" value="TreeGrafter"/>
</dbReference>
<feature type="compositionally biased region" description="Basic and acidic residues" evidence="1">
    <location>
        <begin position="358"/>
        <end position="368"/>
    </location>
</feature>
<evidence type="ECO:0000256" key="1">
    <source>
        <dbReference type="SAM" id="MobiDB-lite"/>
    </source>
</evidence>
<dbReference type="OrthoDB" id="432953at2759"/>
<evidence type="ECO:0008006" key="4">
    <source>
        <dbReference type="Google" id="ProtNLM"/>
    </source>
</evidence>
<reference evidence="2 3" key="1">
    <citation type="submission" date="2013-07" db="EMBL/GenBank/DDBJ databases">
        <authorList>
            <person name="Stoco P.H."/>
            <person name="Wagner G."/>
            <person name="Gerber A."/>
            <person name="Zaha A."/>
            <person name="Thompson C."/>
            <person name="Bartholomeu D.C."/>
            <person name="Luckemeyer D.D."/>
            <person name="Bahia D."/>
            <person name="Loreto E."/>
            <person name="Prestes E.B."/>
            <person name="Lima F.M."/>
            <person name="Rodrigues-Luiz G."/>
            <person name="Vallejo G.A."/>
            <person name="Filho J.F."/>
            <person name="Monteiro K.M."/>
            <person name="Tyler K.M."/>
            <person name="de Almeida L.G."/>
            <person name="Ortiz M.F."/>
            <person name="Siervo M.A."/>
            <person name="de Moraes M.H."/>
            <person name="Cunha O.L."/>
            <person name="Mendonca-Neto R."/>
            <person name="Silva R."/>
            <person name="Teixeira S.M."/>
            <person name="Murta S.M."/>
            <person name="Sincero T.C."/>
            <person name="Mendes T.A."/>
            <person name="Urmenyi T.P."/>
            <person name="Silva V.G."/>
            <person name="da Rocha W.D."/>
            <person name="Andersson B."/>
            <person name="Romanha A.J."/>
            <person name="Steindel M."/>
            <person name="de Vasconcelos A.T."/>
            <person name="Grisard E.C."/>
        </authorList>
    </citation>
    <scope>NUCLEOTIDE SEQUENCE [LARGE SCALE GENOMIC DNA]</scope>
    <source>
        <strain evidence="2 3">SC58</strain>
    </source>
</reference>
<dbReference type="Proteomes" id="UP000031737">
    <property type="component" value="Unassembled WGS sequence"/>
</dbReference>
<dbReference type="GO" id="GO:0000138">
    <property type="term" value="C:Golgi trans cisterna"/>
    <property type="evidence" value="ECO:0007669"/>
    <property type="project" value="TreeGrafter"/>
</dbReference>
<feature type="region of interest" description="Disordered" evidence="1">
    <location>
        <begin position="351"/>
        <end position="385"/>
    </location>
</feature>
<dbReference type="VEuPathDB" id="TriTrypDB:TRSC58_01524"/>
<sequence length="757" mass="83551">MGTSSSTLEVGKALRLLLTDAPVDNDSLALLLNTPLSDTEIERALPFSTLRLMRHYYTKSFALLLFKCIETVSLVRAASLESTADTQSVSQMLMNALCVLRRMLPIAMEGGDTPCDEGELAAADTPNASEVLTDANPLKVGEDAARRRTRFAASFVRFFFEENLACDEENPKQMLPFLPGQNATLSKFLGRLLVDCCFIRGLTLPASSAPATQCGSHPNLDVSLLWYPGVGGMQEQRTVSRVVNVTTHALRHQLLYTLTAFLAYPLFSPPATRDTVFSEPLLNADETPLLPTLVASALNAILSYAPFGSMPYTSHWVGKEEEVVLMSARFLSALICYPGATVEGPTQVQNTTGLEEQDDHRESNETVETRGGTSETSVEQPPSPQPLQIIHSARELICALTLEEAKYVVLHLKNIIGLKLYSNRTFLPESQHCFITQNEFMMLLWRLVELSPQCRIAFGQQPETVDYIVPLVDYALNARRDPNYFPHLQLVLFLLLRLSELRTFCLQCNAAFRERLPFEFEPFMGTYNDLLIIMLCSFILFRHEMICPLHVTCCAIISNLAPFVNSISPVSAEKLSLVFTLVATRCLAYEASLATNVTLADDAEVAADQDVMCGVVGSVASVLQYHEGAAATLLAAFMKRKSLVSEVSEVFLVGRRDSLRVRVTSPFLIDTIRDAITAVEEAVAASEAAGVTDTAAVIRNISLVGVLPTPHRIVVRRLYSTKAMEQWAMATTWSSLYMHTSPGTFGESKSIKMLRFI</sequence>
<keyword evidence="3" id="KW-1185">Reference proteome</keyword>
<gene>
    <name evidence="2" type="ORF">TRSC58_01524</name>
</gene>
<evidence type="ECO:0000313" key="2">
    <source>
        <dbReference type="EMBL" id="ESL10737.1"/>
    </source>
</evidence>
<feature type="compositionally biased region" description="Polar residues" evidence="1">
    <location>
        <begin position="371"/>
        <end position="380"/>
    </location>
</feature>
<organism evidence="2 3">
    <name type="scientific">Trypanosoma rangeli SC58</name>
    <dbReference type="NCBI Taxonomy" id="429131"/>
    <lineage>
        <taxon>Eukaryota</taxon>
        <taxon>Discoba</taxon>
        <taxon>Euglenozoa</taxon>
        <taxon>Kinetoplastea</taxon>
        <taxon>Metakinetoplastina</taxon>
        <taxon>Trypanosomatida</taxon>
        <taxon>Trypanosomatidae</taxon>
        <taxon>Trypanosoma</taxon>
        <taxon>Herpetosoma</taxon>
    </lineage>
</organism>
<proteinExistence type="predicted"/>
<dbReference type="AlphaFoldDB" id="A0A061JBU2"/>
<comment type="caution">
    <text evidence="2">The sequence shown here is derived from an EMBL/GenBank/DDBJ whole genome shotgun (WGS) entry which is preliminary data.</text>
</comment>
<dbReference type="InterPro" id="IPR026705">
    <property type="entry name" value="Hid-1/Ecm30"/>
</dbReference>
<dbReference type="GO" id="GO:0005797">
    <property type="term" value="C:Golgi medial cisterna"/>
    <property type="evidence" value="ECO:0007669"/>
    <property type="project" value="TreeGrafter"/>
</dbReference>
<accession>A0A061JBU2</accession>
<evidence type="ECO:0000313" key="3">
    <source>
        <dbReference type="Proteomes" id="UP000031737"/>
    </source>
</evidence>
<dbReference type="EMBL" id="AUPL01001524">
    <property type="protein sequence ID" value="ESL10737.1"/>
    <property type="molecule type" value="Genomic_DNA"/>
</dbReference>
<dbReference type="Pfam" id="PF09742">
    <property type="entry name" value="Dymeclin"/>
    <property type="match status" value="1"/>
</dbReference>
<dbReference type="PANTHER" id="PTHR21575">
    <property type="entry name" value="PROTEIN HID1"/>
    <property type="match status" value="1"/>
</dbReference>
<name>A0A061JBU2_TRYRA</name>
<protein>
    <recommendedName>
        <fullName evidence="4">Dymeclin</fullName>
    </recommendedName>
</protein>